<name>A0AAE8HBB5_9PSED</name>
<dbReference type="InterPro" id="IPR000304">
    <property type="entry name" value="Pyrroline-COOH_reductase"/>
</dbReference>
<comment type="catalytic activity">
    <reaction evidence="3">
        <text>L-proline + NADP(+) = (S)-1-pyrroline-5-carboxylate + NADPH + 2 H(+)</text>
        <dbReference type="Rhea" id="RHEA:14109"/>
        <dbReference type="ChEBI" id="CHEBI:15378"/>
        <dbReference type="ChEBI" id="CHEBI:17388"/>
        <dbReference type="ChEBI" id="CHEBI:57783"/>
        <dbReference type="ChEBI" id="CHEBI:58349"/>
        <dbReference type="ChEBI" id="CHEBI:60039"/>
        <dbReference type="EC" id="1.5.1.2"/>
    </reaction>
</comment>
<dbReference type="Gene3D" id="3.40.50.720">
    <property type="entry name" value="NAD(P)-binding Rossmann-like Domain"/>
    <property type="match status" value="1"/>
</dbReference>
<dbReference type="SUPFAM" id="SSF51735">
    <property type="entry name" value="NAD(P)-binding Rossmann-fold domains"/>
    <property type="match status" value="1"/>
</dbReference>
<dbReference type="EMBL" id="LT629801">
    <property type="protein sequence ID" value="SDV02002.1"/>
    <property type="molecule type" value="Genomic_DNA"/>
</dbReference>
<comment type="similarity">
    <text evidence="1 3">Belongs to the pyrroline-5-carboxylate reductase family.</text>
</comment>
<keyword evidence="2 3" id="KW-0560">Oxidoreductase</keyword>
<dbReference type="AlphaFoldDB" id="A0AAE8HBB5"/>
<dbReference type="Proteomes" id="UP000182085">
    <property type="component" value="Chromosome I"/>
</dbReference>
<protein>
    <recommendedName>
        <fullName evidence="3">Pyrroline-5-carboxylate reductase</fullName>
        <shortName evidence="3">P5C reductase</shortName>
        <shortName evidence="3">P5CR</shortName>
        <ecNumber evidence="3">1.5.1.2</ecNumber>
    </recommendedName>
    <alternativeName>
        <fullName evidence="3">PCA reductase</fullName>
    </alternativeName>
</protein>
<dbReference type="PANTHER" id="PTHR11645:SF0">
    <property type="entry name" value="PYRROLINE-5-CARBOXYLATE REDUCTASE 3"/>
    <property type="match status" value="1"/>
</dbReference>
<comment type="pathway">
    <text evidence="3">Amino-acid biosynthesis; L-proline biosynthesis; L-proline from L-glutamate 5-semialdehyde: step 1/1.</text>
</comment>
<dbReference type="Pfam" id="PF14748">
    <property type="entry name" value="P5CR_dimer"/>
    <property type="match status" value="1"/>
</dbReference>
<feature type="binding site" evidence="4">
    <location>
        <begin position="54"/>
        <end position="57"/>
    </location>
    <ligand>
        <name>NADP(+)</name>
        <dbReference type="ChEBI" id="CHEBI:58349"/>
    </ligand>
</feature>
<evidence type="ECO:0000256" key="2">
    <source>
        <dbReference type="ARBA" id="ARBA00023002"/>
    </source>
</evidence>
<dbReference type="HAMAP" id="MF_01925">
    <property type="entry name" value="P5C_reductase"/>
    <property type="match status" value="1"/>
</dbReference>
<dbReference type="PANTHER" id="PTHR11645">
    <property type="entry name" value="PYRROLINE-5-CARBOXYLATE REDUCTASE"/>
    <property type="match status" value="1"/>
</dbReference>
<keyword evidence="7" id="KW-1185">Reference proteome</keyword>
<dbReference type="Gene3D" id="1.10.3730.10">
    <property type="entry name" value="ProC C-terminal domain-like"/>
    <property type="match status" value="1"/>
</dbReference>
<keyword evidence="3" id="KW-0963">Cytoplasm</keyword>
<reference evidence="6 7" key="1">
    <citation type="submission" date="2016-10" db="EMBL/GenBank/DDBJ databases">
        <authorList>
            <person name="Varghese N."/>
            <person name="Submissions S."/>
        </authorList>
    </citation>
    <scope>NUCLEOTIDE SEQUENCE [LARGE SCALE GENOMIC DNA]</scope>
    <source>
        <strain evidence="6 7">BS2777</strain>
    </source>
</reference>
<keyword evidence="3 4" id="KW-0521">NADP</keyword>
<feature type="domain" description="Pyrroline-5-carboxylate reductase dimerisation" evidence="5">
    <location>
        <begin position="146"/>
        <end position="249"/>
    </location>
</feature>
<dbReference type="GO" id="GO:0055129">
    <property type="term" value="P:L-proline biosynthetic process"/>
    <property type="evidence" value="ECO:0007669"/>
    <property type="project" value="UniProtKB-UniRule"/>
</dbReference>
<organism evidence="6 7">
    <name type="scientific">Pseudomonas rhodesiae</name>
    <dbReference type="NCBI Taxonomy" id="76760"/>
    <lineage>
        <taxon>Bacteria</taxon>
        <taxon>Pseudomonadati</taxon>
        <taxon>Pseudomonadota</taxon>
        <taxon>Gammaproteobacteria</taxon>
        <taxon>Pseudomonadales</taxon>
        <taxon>Pseudomonadaceae</taxon>
        <taxon>Pseudomonas</taxon>
    </lineage>
</organism>
<dbReference type="InterPro" id="IPR036291">
    <property type="entry name" value="NAD(P)-bd_dom_sf"/>
</dbReference>
<sequence length="254" mass="26944">MGSAIALGLRRANPESSILAIEPDAVRRASIINGGITAIEILPNPIASEVLFLATTPQDFSSFLEINPHIKKYKGIIISVMAGTCISELTDRLNCSQVFRAMPNLACAENEGVTIVLAAASVTQSNSKKVKNLLSGLGLLLFIQNEKLMHSATALVGGGPAYLSFFAAALYEYAISSGFEKASALLITAQLMSGTSRLLKLAQDDPIKLCERVMTPGGTTQQAVNIFEKNQIKKTIIDGLKTACARSATLGRST</sequence>
<keyword evidence="3" id="KW-0641">Proline biosynthesis</keyword>
<comment type="subcellular location">
    <subcellularLocation>
        <location evidence="3">Cytoplasm</location>
    </subcellularLocation>
</comment>
<dbReference type="PIRSF" id="PIRSF000193">
    <property type="entry name" value="Pyrrol-5-carb_rd"/>
    <property type="match status" value="1"/>
</dbReference>
<dbReference type="InterPro" id="IPR029036">
    <property type="entry name" value="P5CR_dimer"/>
</dbReference>
<evidence type="ECO:0000256" key="3">
    <source>
        <dbReference type="HAMAP-Rule" id="MF_01925"/>
    </source>
</evidence>
<evidence type="ECO:0000256" key="1">
    <source>
        <dbReference type="ARBA" id="ARBA00005525"/>
    </source>
</evidence>
<keyword evidence="3" id="KW-0028">Amino-acid biosynthesis</keyword>
<accession>A0AAE8HBB5</accession>
<dbReference type="SUPFAM" id="SSF48179">
    <property type="entry name" value="6-phosphogluconate dehydrogenase C-terminal domain-like"/>
    <property type="match status" value="1"/>
</dbReference>
<evidence type="ECO:0000313" key="7">
    <source>
        <dbReference type="Proteomes" id="UP000182085"/>
    </source>
</evidence>
<gene>
    <name evidence="3" type="primary">proC</name>
    <name evidence="6" type="ORF">SAMN04490209_1918</name>
</gene>
<evidence type="ECO:0000313" key="6">
    <source>
        <dbReference type="EMBL" id="SDV02002.1"/>
    </source>
</evidence>
<evidence type="ECO:0000259" key="5">
    <source>
        <dbReference type="Pfam" id="PF14748"/>
    </source>
</evidence>
<dbReference type="EC" id="1.5.1.2" evidence="3"/>
<comment type="catalytic activity">
    <reaction evidence="3">
        <text>L-proline + NAD(+) = (S)-1-pyrroline-5-carboxylate + NADH + 2 H(+)</text>
        <dbReference type="Rhea" id="RHEA:14105"/>
        <dbReference type="ChEBI" id="CHEBI:15378"/>
        <dbReference type="ChEBI" id="CHEBI:17388"/>
        <dbReference type="ChEBI" id="CHEBI:57540"/>
        <dbReference type="ChEBI" id="CHEBI:57945"/>
        <dbReference type="ChEBI" id="CHEBI:60039"/>
        <dbReference type="EC" id="1.5.1.2"/>
    </reaction>
</comment>
<dbReference type="GO" id="GO:0005737">
    <property type="term" value="C:cytoplasm"/>
    <property type="evidence" value="ECO:0007669"/>
    <property type="project" value="UniProtKB-SubCell"/>
</dbReference>
<comment type="function">
    <text evidence="3">Catalyzes the reduction of 1-pyrroline-5-carboxylate (PCA) to L-proline.</text>
</comment>
<dbReference type="InterPro" id="IPR008927">
    <property type="entry name" value="6-PGluconate_DH-like_C_sf"/>
</dbReference>
<evidence type="ECO:0000256" key="4">
    <source>
        <dbReference type="PIRSR" id="PIRSR000193-1"/>
    </source>
</evidence>
<proteinExistence type="inferred from homology"/>
<dbReference type="GO" id="GO:0004735">
    <property type="term" value="F:pyrroline-5-carboxylate reductase activity"/>
    <property type="evidence" value="ECO:0007669"/>
    <property type="project" value="UniProtKB-UniRule"/>
</dbReference>